<keyword evidence="4" id="KW-1185">Reference proteome</keyword>
<dbReference type="EMBL" id="LT629779">
    <property type="protein sequence ID" value="SDT61983.1"/>
    <property type="molecule type" value="Genomic_DNA"/>
</dbReference>
<feature type="region of interest" description="Disordered" evidence="1">
    <location>
        <begin position="17"/>
        <end position="49"/>
    </location>
</feature>
<dbReference type="InterPro" id="IPR052750">
    <property type="entry name" value="GH18_Chitinase"/>
</dbReference>
<dbReference type="InterPro" id="IPR017853">
    <property type="entry name" value="GH"/>
</dbReference>
<evidence type="ECO:0000256" key="2">
    <source>
        <dbReference type="SAM" id="Phobius"/>
    </source>
</evidence>
<protein>
    <submittedName>
        <fullName evidence="3">Chitinase</fullName>
    </submittedName>
</protein>
<keyword evidence="2" id="KW-0812">Transmembrane</keyword>
<proteinExistence type="predicted"/>
<dbReference type="CDD" id="cd06543">
    <property type="entry name" value="GH18_PF-ChiA-like"/>
    <property type="match status" value="1"/>
</dbReference>
<keyword evidence="2" id="KW-0472">Membrane</keyword>
<gene>
    <name evidence="3" type="ORF">SAMN04489743_4001</name>
</gene>
<name>A0A1H2BUZ3_9MICC</name>
<keyword evidence="2" id="KW-1133">Transmembrane helix</keyword>
<evidence type="ECO:0000313" key="4">
    <source>
        <dbReference type="Proteomes" id="UP000198751"/>
    </source>
</evidence>
<dbReference type="PANTHER" id="PTHR42976">
    <property type="entry name" value="BIFUNCTIONAL CHITINASE/LYSOZYME-RELATED"/>
    <property type="match status" value="1"/>
</dbReference>
<sequence length="403" mass="42199">MVKWWFRRVDRKSDQYGGHVAAKPGTGQVSTAAASPAPSRAGRVHLPSGNRRSNTRLAVVAAAVTLALVGGFFLWRFVAEAGMAEQPWFSGYADVTVDPPYDLAGTGLPDSRNVTLAFVVADSSQPCAPSWGNAYSLDAARDALNLEQRISALKSNGGAIAVSFGGSVNTELAVACQDPVQLQAAYRSVVERYSPSTIDFDIEGDALLNGPAGERRAAAVAALQKEKDGWGGGLDVWLTLPASPRGLTDDGIAVVDQMLAAGVDLAGVNIMTMNYGSSRGSSQSMLDAAVAAAGSTHDQLSLSYQRVGTSLSSQEIWSKMGLTPMIGVNDLPGEVFGLDAASGLNSFAVQKGIQRVSMWSLNRDRECTTAAADGQASHVCSGVQQEPGQFARTLAAGFEGKLR</sequence>
<feature type="transmembrane region" description="Helical" evidence="2">
    <location>
        <begin position="57"/>
        <end position="78"/>
    </location>
</feature>
<dbReference type="AlphaFoldDB" id="A0A1H2BUZ3"/>
<feature type="compositionally biased region" description="Low complexity" evidence="1">
    <location>
        <begin position="32"/>
        <end position="41"/>
    </location>
</feature>
<organism evidence="3 4">
    <name type="scientific">Pseudarthrobacter equi</name>
    <dbReference type="NCBI Taxonomy" id="728066"/>
    <lineage>
        <taxon>Bacteria</taxon>
        <taxon>Bacillati</taxon>
        <taxon>Actinomycetota</taxon>
        <taxon>Actinomycetes</taxon>
        <taxon>Micrococcales</taxon>
        <taxon>Micrococcaceae</taxon>
        <taxon>Pseudarthrobacter</taxon>
    </lineage>
</organism>
<evidence type="ECO:0000256" key="1">
    <source>
        <dbReference type="SAM" id="MobiDB-lite"/>
    </source>
</evidence>
<accession>A0A1H2BUZ3</accession>
<reference evidence="4" key="1">
    <citation type="submission" date="2016-10" db="EMBL/GenBank/DDBJ databases">
        <authorList>
            <person name="Varghese N."/>
            <person name="Submissions S."/>
        </authorList>
    </citation>
    <scope>NUCLEOTIDE SEQUENCE [LARGE SCALE GENOMIC DNA]</scope>
    <source>
        <strain evidence="4">IMMIB L-1606</strain>
    </source>
</reference>
<dbReference type="SUPFAM" id="SSF51445">
    <property type="entry name" value="(Trans)glycosidases"/>
    <property type="match status" value="1"/>
</dbReference>
<dbReference type="Proteomes" id="UP000198751">
    <property type="component" value="Chromosome I"/>
</dbReference>
<dbReference type="Gene3D" id="3.20.20.80">
    <property type="entry name" value="Glycosidases"/>
    <property type="match status" value="1"/>
</dbReference>
<evidence type="ECO:0000313" key="3">
    <source>
        <dbReference type="EMBL" id="SDT61983.1"/>
    </source>
</evidence>
<dbReference type="PANTHER" id="PTHR42976:SF1">
    <property type="entry name" value="GH18 DOMAIN-CONTAINING PROTEIN-RELATED"/>
    <property type="match status" value="1"/>
</dbReference>